<evidence type="ECO:0000313" key="4">
    <source>
        <dbReference type="Proteomes" id="UP000663720"/>
    </source>
</evidence>
<dbReference type="EMBL" id="CP061799">
    <property type="protein sequence ID" value="QTA80876.1"/>
    <property type="molecule type" value="Genomic_DNA"/>
</dbReference>
<dbReference type="RefSeq" id="WP_207692440.1">
    <property type="nucleotide sequence ID" value="NZ_CP061799.1"/>
</dbReference>
<dbReference type="InterPro" id="IPR019734">
    <property type="entry name" value="TPR_rpt"/>
</dbReference>
<gene>
    <name evidence="3" type="ORF">dnl_31900</name>
</gene>
<keyword evidence="4" id="KW-1185">Reference proteome</keyword>
<dbReference type="SUPFAM" id="SSF48452">
    <property type="entry name" value="TPR-like"/>
    <property type="match status" value="2"/>
</dbReference>
<organism evidence="3 4">
    <name type="scientific">Desulfonema limicola</name>
    <dbReference type="NCBI Taxonomy" id="45656"/>
    <lineage>
        <taxon>Bacteria</taxon>
        <taxon>Pseudomonadati</taxon>
        <taxon>Thermodesulfobacteriota</taxon>
        <taxon>Desulfobacteria</taxon>
        <taxon>Desulfobacterales</taxon>
        <taxon>Desulfococcaceae</taxon>
        <taxon>Desulfonema</taxon>
    </lineage>
</organism>
<dbReference type="Gene3D" id="1.25.40.10">
    <property type="entry name" value="Tetratricopeptide repeat domain"/>
    <property type="match status" value="1"/>
</dbReference>
<evidence type="ECO:0000256" key="2">
    <source>
        <dbReference type="SAM" id="MobiDB-lite"/>
    </source>
</evidence>
<dbReference type="Gene3D" id="3.40.50.300">
    <property type="entry name" value="P-loop containing nucleotide triphosphate hydrolases"/>
    <property type="match status" value="1"/>
</dbReference>
<keyword evidence="1" id="KW-0802">TPR repeat</keyword>
<dbReference type="GO" id="GO:0000127">
    <property type="term" value="C:transcription factor TFIIIC complex"/>
    <property type="evidence" value="ECO:0007669"/>
    <property type="project" value="TreeGrafter"/>
</dbReference>
<proteinExistence type="predicted"/>
<dbReference type="InterPro" id="IPR039340">
    <property type="entry name" value="Tfc4/TFIIIC-102/Sfc4"/>
</dbReference>
<accession>A0A975GGY8</accession>
<dbReference type="InterPro" id="IPR027417">
    <property type="entry name" value="P-loop_NTPase"/>
</dbReference>
<dbReference type="GO" id="GO:0006383">
    <property type="term" value="P:transcription by RNA polymerase III"/>
    <property type="evidence" value="ECO:0007669"/>
    <property type="project" value="InterPro"/>
</dbReference>
<evidence type="ECO:0000256" key="1">
    <source>
        <dbReference type="PROSITE-ProRule" id="PRU00339"/>
    </source>
</evidence>
<dbReference type="PANTHER" id="PTHR23082:SF0">
    <property type="entry name" value="GENERAL TRANSCRIPTION FACTOR 3C POLYPEPTIDE 3"/>
    <property type="match status" value="1"/>
</dbReference>
<evidence type="ECO:0000313" key="3">
    <source>
        <dbReference type="EMBL" id="QTA80876.1"/>
    </source>
</evidence>
<name>A0A975GGY8_9BACT</name>
<protein>
    <submittedName>
        <fullName evidence="3">Tetratricopeptide repeat-containing protein</fullName>
    </submittedName>
</protein>
<dbReference type="KEGG" id="dli:dnl_31900"/>
<feature type="region of interest" description="Disordered" evidence="2">
    <location>
        <begin position="383"/>
        <end position="403"/>
    </location>
</feature>
<dbReference type="SUPFAM" id="SSF52540">
    <property type="entry name" value="P-loop containing nucleoside triphosphate hydrolases"/>
    <property type="match status" value="1"/>
</dbReference>
<dbReference type="PROSITE" id="PS50293">
    <property type="entry name" value="TPR_REGION"/>
    <property type="match status" value="1"/>
</dbReference>
<feature type="repeat" description="TPR" evidence="1">
    <location>
        <begin position="501"/>
        <end position="534"/>
    </location>
</feature>
<dbReference type="SMART" id="SM00028">
    <property type="entry name" value="TPR"/>
    <property type="match status" value="3"/>
</dbReference>
<dbReference type="Pfam" id="PF14559">
    <property type="entry name" value="TPR_19"/>
    <property type="match status" value="1"/>
</dbReference>
<dbReference type="PANTHER" id="PTHR23082">
    <property type="entry name" value="TRANSCRIPTION INITIATION FACTOR IIIC TFIIIC , POLYPEPTIDE 3-RELATED"/>
    <property type="match status" value="1"/>
</dbReference>
<dbReference type="Proteomes" id="UP000663720">
    <property type="component" value="Chromosome"/>
</dbReference>
<dbReference type="PROSITE" id="PS50005">
    <property type="entry name" value="TPR"/>
    <property type="match status" value="1"/>
</dbReference>
<sequence length="1477" mass="172377">MINEISKNLNKTVIITLTNGREKSGTIVSIDIESNTVRLRDENNNSIPILLSMIGMLEPLNCDNQLNSKIQTDAETIVHVKSNENFNAKFVNETKNIINQPIFSEILHKLIKIETVFDAEIKNIRLQPKKPDFETPKDILDADVYSRNDGLKIWNWIIDKYNYALKNGRLAPNSDELKAIIDKTNTFFQISRLSNSCVLYSYLGYFNYLNNDNAESIKAYARSAKLCDKPEYWLMLASAASEKEEKEMACYALEKFFLQSDCTKTEYEKAWYKFTELIIKYSSYKSFRSIINNTFRVLLKEELKKIFETICYCLIKNSQRQIAKTQIQNSLNTYDYRKLSLDSLEVLPVYPTSGYDTFKHNFEQLSLKQEVVKDNKSVNTGTYKQKKSFSKKSTDPLREARTARDAEKNYVKAEELFIQGIEKEKDSNTKERAVRDLASMLAQQMNQPEKAIQTIKKYQPKLSEPDLNLLYNFYYQSCKYENAIKIQKDLLKHTNRKDARLTRYFNIAACYWKLGNYKEAEKYYRNALNLNPTHYTIKRNIALCLYKQEKIDEAKSILERLVREFNDSRSTELLNNIENKTVIQIDDIIIDTARLVLENIDNFTLFYLSACDWKYVDKNRLTEDGKYIGNDKDKNYDIRKIEATADKLERRIAEERSNLYLNAARILFDLEEFNTNDFYIYMCKCFTSKGDNAVESGNSPDTVKTFYLAALKVYDSLYLDENRQKKSEFADAIKSLCRFIYSFLGRDKIPLTAVNIKSTLETVFNQHPDSDKIFDALCLLFAKSPQYSIIRVLKVLYNDEQLKKLSFDYLKTDTNLSYDIFLEKWKTKARKIIKNEDELSEQLSILGNFEISEVWLHSGIERINKVIGQIIFESDKNYLIDLQELFDLCISLYKINSLDEKINKCDDIDQKAVNFISKIEKNPTKLSIEIIYPIIKNVISIVESYLDNLYQTSKPELIINSAISSYHLKDNHQTDLQIRIENTAEGHAEQVELIIDKNNDLYELINPQAVAYGTIRGNTHETQIILLQLKPEAVSSKAFTLKVFAKFRTRQGEEIESLSKEIPIQLGDEKDFKEIKPNPYAQWVRGKAVVDKSMFFGRDEFIERAYSAICSNYKSYVIYGQYRSGKSSILHHLEEKLKTNPQIMVSKVGDVSRLMDDNSPTPLLYQLLLSILRELHKSIRLKERKGFPLFDFDIPNSQEFYGHPAPLDFFYELLDNFNEKRNNYPEWKDIRVVVTMDEFTSLYEKIVQGKLSQDFMKNWKALLAENFFNVVLVAQDVFPKFRNQYDNAFQTMEHERVTYLDELDAKSLIDQPIKVKINGKIESRYTEKEAIDRICELTACSPYYIQIFCNQLVDYINNEKQPYITKANVNIVKDRLLRGDRRLDKTAFTNLINNGDPSLDAMPHRDLIKVLKNIAENTKNDPYCIRSKINCETHSELPEILKDLEERDVIEKHGEKGFRIRVGLFKEWLNENPGFLE</sequence>
<feature type="compositionally biased region" description="Basic and acidic residues" evidence="2">
    <location>
        <begin position="392"/>
        <end position="403"/>
    </location>
</feature>
<dbReference type="InterPro" id="IPR011990">
    <property type="entry name" value="TPR-like_helical_dom_sf"/>
</dbReference>
<reference evidence="3" key="1">
    <citation type="journal article" date="2021" name="Microb. Physiol.">
        <title>Proteogenomic Insights into the Physiology of Marine, Sulfate-Reducing, Filamentous Desulfonema limicola and Desulfonema magnum.</title>
        <authorList>
            <person name="Schnaars V."/>
            <person name="Wohlbrand L."/>
            <person name="Scheve S."/>
            <person name="Hinrichs C."/>
            <person name="Reinhardt R."/>
            <person name="Rabus R."/>
        </authorList>
    </citation>
    <scope>NUCLEOTIDE SEQUENCE</scope>
    <source>
        <strain evidence="3">5ac10</strain>
    </source>
</reference>